<gene>
    <name evidence="4" type="primary">yjaB_2</name>
    <name evidence="4" type="ORF">ERS008530_03203</name>
    <name evidence="5" type="ORF">FOC37_02805</name>
</gene>
<keyword evidence="2 4" id="KW-0012">Acyltransferase</keyword>
<evidence type="ECO:0000313" key="5">
    <source>
        <dbReference type="EMBL" id="QGR69389.1"/>
    </source>
</evidence>
<dbReference type="OrthoDB" id="9789605at2"/>
<protein>
    <submittedName>
        <fullName evidence="4 5">Acetyltransferase</fullName>
        <ecNumber evidence="4 5">2.3.1.-</ecNumber>
    </submittedName>
</protein>
<dbReference type="GO" id="GO:0016747">
    <property type="term" value="F:acyltransferase activity, transferring groups other than amino-acyl groups"/>
    <property type="evidence" value="ECO:0007669"/>
    <property type="project" value="InterPro"/>
</dbReference>
<evidence type="ECO:0000256" key="2">
    <source>
        <dbReference type="ARBA" id="ARBA00023315"/>
    </source>
</evidence>
<dbReference type="GeneID" id="58049687"/>
<evidence type="ECO:0000313" key="6">
    <source>
        <dbReference type="Proteomes" id="UP000038750"/>
    </source>
</evidence>
<keyword evidence="7" id="KW-1185">Reference proteome</keyword>
<dbReference type="Proteomes" id="UP000424966">
    <property type="component" value="Chromosome"/>
</dbReference>
<dbReference type="InterPro" id="IPR000182">
    <property type="entry name" value="GNAT_dom"/>
</dbReference>
<dbReference type="NCBIfam" id="NF007853">
    <property type="entry name" value="PRK10562.1"/>
    <property type="match status" value="1"/>
</dbReference>
<evidence type="ECO:0000313" key="7">
    <source>
        <dbReference type="Proteomes" id="UP000424966"/>
    </source>
</evidence>
<reference evidence="4 6" key="1">
    <citation type="submission" date="2015-03" db="EMBL/GenBank/DDBJ databases">
        <authorList>
            <person name="Murphy D."/>
        </authorList>
    </citation>
    <scope>NUCLEOTIDE SEQUENCE [LARGE SCALE GENOMIC DNA]</scope>
    <source>
        <strain evidence="4 6">BR165/97</strain>
    </source>
</reference>
<reference evidence="5 7" key="2">
    <citation type="submission" date="2019-11" db="EMBL/GenBank/DDBJ databases">
        <title>FDA dAtabase for Regulatory Grade micrObial Sequences (FDA-ARGOS): Supporting development and validation of Infectious Disease Dx tests.</title>
        <authorList>
            <person name="Patel R."/>
            <person name="Rucinski S."/>
            <person name="Tallon L."/>
            <person name="Sadzewicz L."/>
            <person name="Vavikolanu K."/>
            <person name="Mehta A."/>
            <person name="Aluvathingal J."/>
            <person name="Nadendla S."/>
            <person name="Nandy P."/>
            <person name="Geyer C."/>
            <person name="Yan Y."/>
            <person name="Sichtig H."/>
        </authorList>
    </citation>
    <scope>NUCLEOTIDE SEQUENCE [LARGE SCALE GENOMIC DNA]</scope>
    <source>
        <strain evidence="5 7">FDAARGOS_729</strain>
    </source>
</reference>
<proteinExistence type="predicted"/>
<dbReference type="CDD" id="cd04301">
    <property type="entry name" value="NAT_SF"/>
    <property type="match status" value="1"/>
</dbReference>
<dbReference type="InterPro" id="IPR016181">
    <property type="entry name" value="Acyl_CoA_acyltransferase"/>
</dbReference>
<dbReference type="Gene3D" id="3.40.630.30">
    <property type="match status" value="1"/>
</dbReference>
<feature type="domain" description="N-acetyltransferase" evidence="3">
    <location>
        <begin position="1"/>
        <end position="151"/>
    </location>
</feature>
<dbReference type="PANTHER" id="PTHR43800:SF1">
    <property type="entry name" value="PEPTIDYL-LYSINE N-ACETYLTRANSFERASE YJAB"/>
    <property type="match status" value="1"/>
</dbReference>
<dbReference type="KEGG" id="yin:CH53_1698"/>
<dbReference type="EMBL" id="CP046294">
    <property type="protein sequence ID" value="QGR69389.1"/>
    <property type="molecule type" value="Genomic_DNA"/>
</dbReference>
<dbReference type="AlphaFoldDB" id="A0A0T9MKI8"/>
<sequence length="155" mass="17791">MIRPYQPSDLDDLMQLWLTSTIAAHPFVAEQYWHESAPLVRNTYLPAARTWLYLSAETTGDTNPIAGFISILEEQLVGALFVTQSMHGKGIGQALMDYVQQHYHALTLEVYQRNLRAYHFYRKQGFTVAGKAYNAETKNTILTLHWQRPFNSSLL</sequence>
<dbReference type="RefSeq" id="WP_032906748.1">
    <property type="nucleotide sequence ID" value="NZ_CABHXJ010000056.1"/>
</dbReference>
<dbReference type="Pfam" id="PF13673">
    <property type="entry name" value="Acetyltransf_10"/>
    <property type="match status" value="1"/>
</dbReference>
<dbReference type="Proteomes" id="UP000038750">
    <property type="component" value="Unassembled WGS sequence"/>
</dbReference>
<dbReference type="PROSITE" id="PS51186">
    <property type="entry name" value="GNAT"/>
    <property type="match status" value="1"/>
</dbReference>
<dbReference type="eggNOG" id="COG0456">
    <property type="taxonomic scope" value="Bacteria"/>
</dbReference>
<organism evidence="4 6">
    <name type="scientific">Yersinia intermedia</name>
    <dbReference type="NCBI Taxonomy" id="631"/>
    <lineage>
        <taxon>Bacteria</taxon>
        <taxon>Pseudomonadati</taxon>
        <taxon>Pseudomonadota</taxon>
        <taxon>Gammaproteobacteria</taxon>
        <taxon>Enterobacterales</taxon>
        <taxon>Yersiniaceae</taxon>
        <taxon>Yersinia</taxon>
    </lineage>
</organism>
<evidence type="ECO:0000259" key="3">
    <source>
        <dbReference type="PROSITE" id="PS51186"/>
    </source>
</evidence>
<evidence type="ECO:0000313" key="4">
    <source>
        <dbReference type="EMBL" id="CNG20386.1"/>
    </source>
</evidence>
<evidence type="ECO:0000256" key="1">
    <source>
        <dbReference type="ARBA" id="ARBA00022679"/>
    </source>
</evidence>
<name>A0A0T9MKI8_YERIN</name>
<dbReference type="PANTHER" id="PTHR43800">
    <property type="entry name" value="PEPTIDYL-LYSINE N-ACETYLTRANSFERASE YJAB"/>
    <property type="match status" value="1"/>
</dbReference>
<dbReference type="EC" id="2.3.1.-" evidence="4 5"/>
<dbReference type="SUPFAM" id="SSF55729">
    <property type="entry name" value="Acyl-CoA N-acyltransferases (Nat)"/>
    <property type="match status" value="1"/>
</dbReference>
<dbReference type="STRING" id="631.CH53_1698"/>
<dbReference type="EMBL" id="CPZJ01000014">
    <property type="protein sequence ID" value="CNG20386.1"/>
    <property type="molecule type" value="Genomic_DNA"/>
</dbReference>
<keyword evidence="1 4" id="KW-0808">Transferase</keyword>
<accession>A0A0T9MKI8</accession>